<evidence type="ECO:0000256" key="3">
    <source>
        <dbReference type="ARBA" id="ARBA00022691"/>
    </source>
</evidence>
<protein>
    <recommendedName>
        <fullName evidence="1">tRNA-uridine aminocarboxypropyltransferase</fullName>
        <ecNumber evidence="1">2.5.1.25</ecNumber>
    </recommendedName>
</protein>
<name>A0A8J6ISL0_9ALTE</name>
<dbReference type="AlphaFoldDB" id="A0A8J6ISL0"/>
<dbReference type="RefSeq" id="WP_186507217.1">
    <property type="nucleotide sequence ID" value="NZ_JACNEP010000009.1"/>
</dbReference>
<reference evidence="7" key="1">
    <citation type="journal article" date="2018" name="Int. J. Syst. Evol. Microbiol.">
        <title>Neptunicella marina gen. nov., sp. nov., isolated from surface seawater.</title>
        <authorList>
            <person name="Liu X."/>
            <person name="Lai Q."/>
            <person name="Du Y."/>
            <person name="Zhang X."/>
            <person name="Liu Z."/>
            <person name="Sun F."/>
            <person name="Shao Z."/>
        </authorList>
    </citation>
    <scope>NUCLEOTIDE SEQUENCE</scope>
    <source>
        <strain evidence="7">S27-2</strain>
    </source>
</reference>
<evidence type="ECO:0000313" key="8">
    <source>
        <dbReference type="Proteomes" id="UP000601768"/>
    </source>
</evidence>
<sequence length="196" mass="21993">MSKRLYCSQCLYPQSVCLCHAVQLDENKVKVIVLQHPSESAHAKNTARLLKLGLKHCEIICGESAADFNDIRQRVSQSPQDWAVLYPSQNSLQLSASHPAKSTPACLILLDGTWKKAFKIWQLNPWLHSLTCYQLQIDNPGIYQRKAKWQNSLSTLECCAFALDLFEGLSPTPLSKLLQVRQSKLLSSSALSPENK</sequence>
<dbReference type="Pfam" id="PF03942">
    <property type="entry name" value="DTW"/>
    <property type="match status" value="1"/>
</dbReference>
<evidence type="ECO:0000256" key="1">
    <source>
        <dbReference type="ARBA" id="ARBA00012386"/>
    </source>
</evidence>
<dbReference type="Proteomes" id="UP000601768">
    <property type="component" value="Unassembled WGS sequence"/>
</dbReference>
<dbReference type="SMART" id="SM01144">
    <property type="entry name" value="DTW"/>
    <property type="match status" value="1"/>
</dbReference>
<keyword evidence="4" id="KW-0819">tRNA processing</keyword>
<dbReference type="PANTHER" id="PTHR21392:SF0">
    <property type="entry name" value="TRNA-URIDINE AMINOCARBOXYPROPYLTRANSFERASE 2"/>
    <property type="match status" value="1"/>
</dbReference>
<evidence type="ECO:0000256" key="5">
    <source>
        <dbReference type="ARBA" id="ARBA00034489"/>
    </source>
</evidence>
<keyword evidence="3" id="KW-0949">S-adenosyl-L-methionine</keyword>
<keyword evidence="8" id="KW-1185">Reference proteome</keyword>
<reference evidence="7" key="2">
    <citation type="submission" date="2020-08" db="EMBL/GenBank/DDBJ databases">
        <authorList>
            <person name="Lai Q."/>
        </authorList>
    </citation>
    <scope>NUCLEOTIDE SEQUENCE</scope>
    <source>
        <strain evidence="7">S27-2</strain>
    </source>
</reference>
<evidence type="ECO:0000313" key="7">
    <source>
        <dbReference type="EMBL" id="MBC3766690.1"/>
    </source>
</evidence>
<keyword evidence="2" id="KW-0808">Transferase</keyword>
<evidence type="ECO:0000256" key="4">
    <source>
        <dbReference type="ARBA" id="ARBA00022694"/>
    </source>
</evidence>
<proteinExistence type="inferred from homology"/>
<dbReference type="EC" id="2.5.1.25" evidence="1"/>
<accession>A0A8J6ISL0</accession>
<dbReference type="InterPro" id="IPR005636">
    <property type="entry name" value="DTW"/>
</dbReference>
<comment type="caution">
    <text evidence="7">The sequence shown here is derived from an EMBL/GenBank/DDBJ whole genome shotgun (WGS) entry which is preliminary data.</text>
</comment>
<organism evidence="7 8">
    <name type="scientific">Neptunicella marina</name>
    <dbReference type="NCBI Taxonomy" id="2125989"/>
    <lineage>
        <taxon>Bacteria</taxon>
        <taxon>Pseudomonadati</taxon>
        <taxon>Pseudomonadota</taxon>
        <taxon>Gammaproteobacteria</taxon>
        <taxon>Alteromonadales</taxon>
        <taxon>Alteromonadaceae</taxon>
        <taxon>Neptunicella</taxon>
    </lineage>
</organism>
<evidence type="ECO:0000256" key="2">
    <source>
        <dbReference type="ARBA" id="ARBA00022679"/>
    </source>
</evidence>
<feature type="domain" description="DTW" evidence="6">
    <location>
        <begin position="3"/>
        <end position="190"/>
    </location>
</feature>
<dbReference type="GO" id="GO:0008033">
    <property type="term" value="P:tRNA processing"/>
    <property type="evidence" value="ECO:0007669"/>
    <property type="project" value="UniProtKB-KW"/>
</dbReference>
<dbReference type="InterPro" id="IPR039262">
    <property type="entry name" value="DTWD2/TAPT"/>
</dbReference>
<evidence type="ECO:0000259" key="6">
    <source>
        <dbReference type="SMART" id="SM01144"/>
    </source>
</evidence>
<gene>
    <name evidence="7" type="ORF">H8B19_12440</name>
</gene>
<comment type="similarity">
    <text evidence="5">Belongs to the TDD superfamily. DTWD2 family.</text>
</comment>
<dbReference type="EMBL" id="JACNEP010000009">
    <property type="protein sequence ID" value="MBC3766690.1"/>
    <property type="molecule type" value="Genomic_DNA"/>
</dbReference>
<dbReference type="GO" id="GO:0016432">
    <property type="term" value="F:tRNA-uridine aminocarboxypropyltransferase activity"/>
    <property type="evidence" value="ECO:0007669"/>
    <property type="project" value="UniProtKB-EC"/>
</dbReference>
<dbReference type="PANTHER" id="PTHR21392">
    <property type="entry name" value="TRNA-URIDINE AMINOCARBOXYPROPYLTRANSFERASE 2"/>
    <property type="match status" value="1"/>
</dbReference>